<evidence type="ECO:0008006" key="3">
    <source>
        <dbReference type="Google" id="ProtNLM"/>
    </source>
</evidence>
<dbReference type="eggNOG" id="ENOG50300JF">
    <property type="taxonomic scope" value="Bacteria"/>
</dbReference>
<organism evidence="1 2">
    <name type="scientific">Sulfurimonas hongkongensis</name>
    <dbReference type="NCBI Taxonomy" id="1172190"/>
    <lineage>
        <taxon>Bacteria</taxon>
        <taxon>Pseudomonadati</taxon>
        <taxon>Campylobacterota</taxon>
        <taxon>Epsilonproteobacteria</taxon>
        <taxon>Campylobacterales</taxon>
        <taxon>Sulfurimonadaceae</taxon>
        <taxon>Sulfurimonas</taxon>
    </lineage>
</organism>
<dbReference type="EMBL" id="AUPZ01000002">
    <property type="protein sequence ID" value="EQB40571.1"/>
    <property type="molecule type" value="Genomic_DNA"/>
</dbReference>
<keyword evidence="2" id="KW-1185">Reference proteome</keyword>
<evidence type="ECO:0000313" key="1">
    <source>
        <dbReference type="EMBL" id="EQB40571.1"/>
    </source>
</evidence>
<dbReference type="PATRIC" id="fig|1172190.3.peg.360"/>
<dbReference type="AlphaFoldDB" id="T0JQX3"/>
<evidence type="ECO:0000313" key="2">
    <source>
        <dbReference type="Proteomes" id="UP000015520"/>
    </source>
</evidence>
<dbReference type="SUPFAM" id="SSF50199">
    <property type="entry name" value="Staphylococcal nuclease"/>
    <property type="match status" value="1"/>
</dbReference>
<name>T0JQX3_9BACT</name>
<comment type="caution">
    <text evidence="1">The sequence shown here is derived from an EMBL/GenBank/DDBJ whole genome shotgun (WGS) entry which is preliminary data.</text>
</comment>
<reference evidence="1 2" key="1">
    <citation type="submission" date="2013-07" db="EMBL/GenBank/DDBJ databases">
        <title>Sulfurimonas hongkongensis AST-10 Genome Sequencing.</title>
        <authorList>
            <person name="Cai L."/>
            <person name="Zhang T."/>
        </authorList>
    </citation>
    <scope>NUCLEOTIDE SEQUENCE [LARGE SCALE GENOMIC DNA]</scope>
    <source>
        <strain evidence="1 2">AST-10</strain>
    </source>
</reference>
<accession>T0JQX3</accession>
<dbReference type="Gene3D" id="2.40.50.90">
    <property type="match status" value="1"/>
</dbReference>
<dbReference type="OrthoDB" id="9960525at2"/>
<protein>
    <recommendedName>
        <fullName evidence="3">TNase-like domain-containing protein</fullName>
    </recommendedName>
</protein>
<dbReference type="Proteomes" id="UP000015520">
    <property type="component" value="Unassembled WGS sequence"/>
</dbReference>
<dbReference type="InterPro" id="IPR035437">
    <property type="entry name" value="SNase_OB-fold_sf"/>
</dbReference>
<sequence length="176" mass="20366">MLKLHMLKITEILLLLLLLNLNLDAKEPLLGILTSVNSNEVQSFNISKFNLTCRPYGVLTLERLYAISDDGSVCKEKIESIYAKYPDLKYFAQRLLKRQQRYHFVPKEKGECVLYAKGQMTLSELLLAKGLALVKPLFDDEEFRDDFNVAQRKASLEKRGLWEKDIFEICAAKLYE</sequence>
<gene>
    <name evidence="1" type="ORF">M947_01850</name>
</gene>
<proteinExistence type="predicted"/>
<dbReference type="RefSeq" id="WP_021286651.1">
    <property type="nucleotide sequence ID" value="NZ_AUPZ01000002.1"/>
</dbReference>